<dbReference type="PANTHER" id="PTHR14969">
    <property type="entry name" value="SPHINGOSINE-1-PHOSPHATE PHOSPHOHYDROLASE"/>
    <property type="match status" value="1"/>
</dbReference>
<feature type="transmembrane region" description="Helical" evidence="1">
    <location>
        <begin position="94"/>
        <end position="115"/>
    </location>
</feature>
<evidence type="ECO:0000259" key="2">
    <source>
        <dbReference type="SMART" id="SM00014"/>
    </source>
</evidence>
<dbReference type="RefSeq" id="WP_083113893.1">
    <property type="nucleotide sequence ID" value="NZ_JACKTS010000018.1"/>
</dbReference>
<dbReference type="AlphaFoldDB" id="A0A1W9ZS18"/>
<dbReference type="SMART" id="SM00014">
    <property type="entry name" value="acidPPc"/>
    <property type="match status" value="1"/>
</dbReference>
<feature type="transmembrane region" description="Helical" evidence="1">
    <location>
        <begin position="64"/>
        <end position="87"/>
    </location>
</feature>
<protein>
    <submittedName>
        <fullName evidence="3">Phosphatase PAP2 family protein</fullName>
    </submittedName>
</protein>
<dbReference type="SUPFAM" id="SSF48317">
    <property type="entry name" value="Acid phosphatase/Vanadium-dependent haloperoxidase"/>
    <property type="match status" value="1"/>
</dbReference>
<gene>
    <name evidence="3" type="ORF">BST12_14950</name>
</gene>
<evidence type="ECO:0000313" key="3">
    <source>
        <dbReference type="EMBL" id="ORA20594.1"/>
    </source>
</evidence>
<dbReference type="EMBL" id="MVHE01000021">
    <property type="protein sequence ID" value="ORA20594.1"/>
    <property type="molecule type" value="Genomic_DNA"/>
</dbReference>
<feature type="transmembrane region" description="Helical" evidence="1">
    <location>
        <begin position="162"/>
        <end position="184"/>
    </location>
</feature>
<dbReference type="InterPro" id="IPR000326">
    <property type="entry name" value="PAP2/HPO"/>
</dbReference>
<sequence>MTPVCGRLAVGALIAAAVALVIYAVLWIGHLHNWGWLHTFDWALLNPAHDIGIKHSSWVRCWEVVSFVLGPVVLRPLGFVVAAVSLVQRNIRMALLLLVCAPLNGIITTVAKDLAGRPRPATALVYASSTSFPSGHALESIASLLALLVFFLPLLRTQALRVAAIAAAAVCVVLVGLARVALNVHHPSDVIAGWALGYVYFLVSLWIFRPRLVWSRHGDSTAAEPLLDPKV</sequence>
<dbReference type="PANTHER" id="PTHR14969:SF13">
    <property type="entry name" value="AT30094P"/>
    <property type="match status" value="1"/>
</dbReference>
<keyword evidence="4" id="KW-1185">Reference proteome</keyword>
<evidence type="ECO:0000313" key="4">
    <source>
        <dbReference type="Proteomes" id="UP000192284"/>
    </source>
</evidence>
<organism evidence="3 4">
    <name type="scientific">Mycobacterium angelicum</name>
    <dbReference type="NCBI Taxonomy" id="470074"/>
    <lineage>
        <taxon>Bacteria</taxon>
        <taxon>Bacillati</taxon>
        <taxon>Actinomycetota</taxon>
        <taxon>Actinomycetes</taxon>
        <taxon>Mycobacteriales</taxon>
        <taxon>Mycobacteriaceae</taxon>
        <taxon>Mycobacterium</taxon>
    </lineage>
</organism>
<comment type="caution">
    <text evidence="3">The sequence shown here is derived from an EMBL/GenBank/DDBJ whole genome shotgun (WGS) entry which is preliminary data.</text>
</comment>
<evidence type="ECO:0000256" key="1">
    <source>
        <dbReference type="SAM" id="Phobius"/>
    </source>
</evidence>
<feature type="transmembrane region" description="Helical" evidence="1">
    <location>
        <begin position="7"/>
        <end position="28"/>
    </location>
</feature>
<dbReference type="CDD" id="cd03392">
    <property type="entry name" value="PAP2_like_2"/>
    <property type="match status" value="1"/>
</dbReference>
<dbReference type="InterPro" id="IPR036938">
    <property type="entry name" value="PAP2/HPO_sf"/>
</dbReference>
<dbReference type="Gene3D" id="1.20.144.10">
    <property type="entry name" value="Phosphatidic acid phosphatase type 2/haloperoxidase"/>
    <property type="match status" value="1"/>
</dbReference>
<keyword evidence="1" id="KW-1133">Transmembrane helix</keyword>
<feature type="domain" description="Phosphatidic acid phosphatase type 2/haloperoxidase" evidence="2">
    <location>
        <begin position="91"/>
        <end position="205"/>
    </location>
</feature>
<dbReference type="OrthoDB" id="5289372at2"/>
<name>A0A1W9ZS18_MYCAN</name>
<proteinExistence type="predicted"/>
<dbReference type="Pfam" id="PF01569">
    <property type="entry name" value="PAP2"/>
    <property type="match status" value="1"/>
</dbReference>
<feature type="transmembrane region" description="Helical" evidence="1">
    <location>
        <begin position="135"/>
        <end position="155"/>
    </location>
</feature>
<dbReference type="Proteomes" id="UP000192284">
    <property type="component" value="Unassembled WGS sequence"/>
</dbReference>
<keyword evidence="1" id="KW-0472">Membrane</keyword>
<feature type="transmembrane region" description="Helical" evidence="1">
    <location>
        <begin position="190"/>
        <end position="208"/>
    </location>
</feature>
<keyword evidence="1" id="KW-0812">Transmembrane</keyword>
<accession>A0A1W9ZS18</accession>
<reference evidence="3 4" key="1">
    <citation type="submission" date="2017-02" db="EMBL/GenBank/DDBJ databases">
        <title>The new phylogeny of genus Mycobacterium.</title>
        <authorList>
            <person name="Tortoli E."/>
            <person name="Trovato A."/>
            <person name="Cirillo D.M."/>
        </authorList>
    </citation>
    <scope>NUCLEOTIDE SEQUENCE [LARGE SCALE GENOMIC DNA]</scope>
    <source>
        <strain evidence="3 4">DSM 45057</strain>
    </source>
</reference>